<sequence>MTYGTVAYGAVVPAVEVAYGAVASTAMAAKPWVFWFMRASGPSGGSGRLGVGARSGAASARAPGGPAGA</sequence>
<accession>A0A918RAZ6</accession>
<gene>
    <name evidence="2" type="ORF">GCM10010389_30690</name>
</gene>
<keyword evidence="3" id="KW-1185">Reference proteome</keyword>
<evidence type="ECO:0000313" key="3">
    <source>
        <dbReference type="Proteomes" id="UP000623010"/>
    </source>
</evidence>
<protein>
    <submittedName>
        <fullName evidence="2">Uncharacterized protein</fullName>
    </submittedName>
</protein>
<reference evidence="2" key="1">
    <citation type="journal article" date="2014" name="Int. J. Syst. Evol. Microbiol.">
        <title>Complete genome sequence of Corynebacterium casei LMG S-19264T (=DSM 44701T), isolated from a smear-ripened cheese.</title>
        <authorList>
            <consortium name="US DOE Joint Genome Institute (JGI-PGF)"/>
            <person name="Walter F."/>
            <person name="Albersmeier A."/>
            <person name="Kalinowski J."/>
            <person name="Ruckert C."/>
        </authorList>
    </citation>
    <scope>NUCLEOTIDE SEQUENCE</scope>
    <source>
        <strain evidence="2">JCM 5016</strain>
    </source>
</reference>
<dbReference type="AlphaFoldDB" id="A0A918RAZ6"/>
<feature type="compositionally biased region" description="Low complexity" evidence="1">
    <location>
        <begin position="51"/>
        <end position="69"/>
    </location>
</feature>
<name>A0A918RAZ6_9ACTN</name>
<dbReference type="EMBL" id="BMWH01000011">
    <property type="protein sequence ID" value="GGZ90252.1"/>
    <property type="molecule type" value="Genomic_DNA"/>
</dbReference>
<evidence type="ECO:0000256" key="1">
    <source>
        <dbReference type="SAM" id="MobiDB-lite"/>
    </source>
</evidence>
<feature type="region of interest" description="Disordered" evidence="1">
    <location>
        <begin position="48"/>
        <end position="69"/>
    </location>
</feature>
<evidence type="ECO:0000313" key="2">
    <source>
        <dbReference type="EMBL" id="GGZ90252.1"/>
    </source>
</evidence>
<comment type="caution">
    <text evidence="2">The sequence shown here is derived from an EMBL/GenBank/DDBJ whole genome shotgun (WGS) entry which is preliminary data.</text>
</comment>
<proteinExistence type="predicted"/>
<dbReference type="Proteomes" id="UP000623010">
    <property type="component" value="Unassembled WGS sequence"/>
</dbReference>
<organism evidence="2 3">
    <name type="scientific">Streptomyces echinoruber</name>
    <dbReference type="NCBI Taxonomy" id="68898"/>
    <lineage>
        <taxon>Bacteria</taxon>
        <taxon>Bacillati</taxon>
        <taxon>Actinomycetota</taxon>
        <taxon>Actinomycetes</taxon>
        <taxon>Kitasatosporales</taxon>
        <taxon>Streptomycetaceae</taxon>
        <taxon>Streptomyces</taxon>
    </lineage>
</organism>
<reference evidence="2" key="2">
    <citation type="submission" date="2020-09" db="EMBL/GenBank/DDBJ databases">
        <authorList>
            <person name="Sun Q."/>
            <person name="Ohkuma M."/>
        </authorList>
    </citation>
    <scope>NUCLEOTIDE SEQUENCE</scope>
    <source>
        <strain evidence="2">JCM 5016</strain>
    </source>
</reference>